<evidence type="ECO:0000256" key="2">
    <source>
        <dbReference type="SAM" id="SignalP"/>
    </source>
</evidence>
<gene>
    <name evidence="4" type="ORF">GCM10018793_29710</name>
</gene>
<protein>
    <recommendedName>
        <fullName evidence="3">NodB homology domain-containing protein</fullName>
    </recommendedName>
</protein>
<feature type="domain" description="NodB homology" evidence="3">
    <location>
        <begin position="234"/>
        <end position="416"/>
    </location>
</feature>
<dbReference type="InterPro" id="IPR011330">
    <property type="entry name" value="Glyco_hydro/deAcase_b/a-brl"/>
</dbReference>
<reference evidence="4" key="1">
    <citation type="journal article" date="2014" name="Int. J. Syst. Evol. Microbiol.">
        <title>Complete genome sequence of Corynebacterium casei LMG S-19264T (=DSM 44701T), isolated from a smear-ripened cheese.</title>
        <authorList>
            <consortium name="US DOE Joint Genome Institute (JGI-PGF)"/>
            <person name="Walter F."/>
            <person name="Albersmeier A."/>
            <person name="Kalinowski J."/>
            <person name="Ruckert C."/>
        </authorList>
    </citation>
    <scope>NUCLEOTIDE SEQUENCE</scope>
    <source>
        <strain evidence="4">JCM 5069</strain>
    </source>
</reference>
<sequence length="416" mass="44089">MSVLALAALAALSSGWTGPGAPCATAGTDGTAAARAPGGGRPAWAAERREGVRAPVRDADGSRAPHRDTGPGQVPDGRVPDGRLPAGAVTEGRARAPVSGPAEQGGGAAAGRSARGQEAGAVTAAGAGSGRPAGGWAAIKAQHAGGARGGPSVRGASGERARRAQRAADAAREAREARAARTATARHWRLASVPLAAPPPPAAEPRLRTPADLRVPGPQQGLPPVVTRIPTRDKVVFLTIDDGQDKDPDLIRMMADLKVPYTAFLTDDLISGDYRYFAAMREHGVVLDNHTLHHGYLRGMGRVRQQREICGMQDVLERRYGSRPELFRPPYGSYDRTTLEAAESCGIKAVLLWSEEAFADRMEYRGKGGVLHPGDIILTHFRGRREWRGTMPDMVRNLLRTVTAQGYAVARLEDYL</sequence>
<dbReference type="CDD" id="cd10917">
    <property type="entry name" value="CE4_NodB_like_6s_7s"/>
    <property type="match status" value="1"/>
</dbReference>
<evidence type="ECO:0000256" key="1">
    <source>
        <dbReference type="SAM" id="MobiDB-lite"/>
    </source>
</evidence>
<keyword evidence="2" id="KW-0732">Signal</keyword>
<dbReference type="AlphaFoldDB" id="A0A919KZ15"/>
<dbReference type="Gene3D" id="3.20.20.370">
    <property type="entry name" value="Glycoside hydrolase/deacetylase"/>
    <property type="match status" value="1"/>
</dbReference>
<dbReference type="RefSeq" id="WP_189932003.1">
    <property type="nucleotide sequence ID" value="NZ_BNCD01000007.1"/>
</dbReference>
<feature type="compositionally biased region" description="Low complexity" evidence="1">
    <location>
        <begin position="26"/>
        <end position="36"/>
    </location>
</feature>
<dbReference type="GO" id="GO:0016810">
    <property type="term" value="F:hydrolase activity, acting on carbon-nitrogen (but not peptide) bonds"/>
    <property type="evidence" value="ECO:0007669"/>
    <property type="project" value="InterPro"/>
</dbReference>
<feature type="signal peptide" evidence="2">
    <location>
        <begin position="1"/>
        <end position="17"/>
    </location>
</feature>
<dbReference type="PANTHER" id="PTHR10587">
    <property type="entry name" value="GLYCOSYL TRANSFERASE-RELATED"/>
    <property type="match status" value="1"/>
</dbReference>
<evidence type="ECO:0000259" key="3">
    <source>
        <dbReference type="PROSITE" id="PS51677"/>
    </source>
</evidence>
<feature type="region of interest" description="Disordered" evidence="1">
    <location>
        <begin position="142"/>
        <end position="185"/>
    </location>
</feature>
<feature type="compositionally biased region" description="Basic and acidic residues" evidence="1">
    <location>
        <begin position="46"/>
        <end position="69"/>
    </location>
</feature>
<feature type="compositionally biased region" description="Basic and acidic residues" evidence="1">
    <location>
        <begin position="169"/>
        <end position="179"/>
    </location>
</feature>
<evidence type="ECO:0000313" key="5">
    <source>
        <dbReference type="Proteomes" id="UP000603708"/>
    </source>
</evidence>
<organism evidence="4 5">
    <name type="scientific">Streptomyces sulfonofaciens</name>
    <dbReference type="NCBI Taxonomy" id="68272"/>
    <lineage>
        <taxon>Bacteria</taxon>
        <taxon>Bacillati</taxon>
        <taxon>Actinomycetota</taxon>
        <taxon>Actinomycetes</taxon>
        <taxon>Kitasatosporales</taxon>
        <taxon>Streptomycetaceae</taxon>
        <taxon>Streptomyces</taxon>
    </lineage>
</organism>
<dbReference type="InterPro" id="IPR050248">
    <property type="entry name" value="Polysacc_deacetylase_ArnD"/>
</dbReference>
<dbReference type="PROSITE" id="PS51677">
    <property type="entry name" value="NODB"/>
    <property type="match status" value="1"/>
</dbReference>
<dbReference type="EMBL" id="BNCD01000007">
    <property type="protein sequence ID" value="GHH78655.1"/>
    <property type="molecule type" value="Genomic_DNA"/>
</dbReference>
<dbReference type="PANTHER" id="PTHR10587:SF134">
    <property type="entry name" value="SECRETED PROTEIN"/>
    <property type="match status" value="1"/>
</dbReference>
<dbReference type="InterPro" id="IPR002509">
    <property type="entry name" value="NODB_dom"/>
</dbReference>
<dbReference type="GO" id="GO:0005975">
    <property type="term" value="P:carbohydrate metabolic process"/>
    <property type="evidence" value="ECO:0007669"/>
    <property type="project" value="InterPro"/>
</dbReference>
<feature type="chain" id="PRO_5039720344" description="NodB homology domain-containing protein" evidence="2">
    <location>
        <begin position="18"/>
        <end position="416"/>
    </location>
</feature>
<dbReference type="SUPFAM" id="SSF88713">
    <property type="entry name" value="Glycoside hydrolase/deacetylase"/>
    <property type="match status" value="1"/>
</dbReference>
<evidence type="ECO:0000313" key="4">
    <source>
        <dbReference type="EMBL" id="GHH78655.1"/>
    </source>
</evidence>
<reference evidence="4" key="2">
    <citation type="submission" date="2020-09" db="EMBL/GenBank/DDBJ databases">
        <authorList>
            <person name="Sun Q."/>
            <person name="Ohkuma M."/>
        </authorList>
    </citation>
    <scope>NUCLEOTIDE SEQUENCE</scope>
    <source>
        <strain evidence="4">JCM 5069</strain>
    </source>
</reference>
<feature type="region of interest" description="Disordered" evidence="1">
    <location>
        <begin position="26"/>
        <end position="115"/>
    </location>
</feature>
<proteinExistence type="predicted"/>
<dbReference type="Proteomes" id="UP000603708">
    <property type="component" value="Unassembled WGS sequence"/>
</dbReference>
<keyword evidence="5" id="KW-1185">Reference proteome</keyword>
<comment type="caution">
    <text evidence="4">The sequence shown here is derived from an EMBL/GenBank/DDBJ whole genome shotgun (WGS) entry which is preliminary data.</text>
</comment>
<accession>A0A919KZ15</accession>
<name>A0A919KZ15_9ACTN</name>
<dbReference type="Pfam" id="PF01522">
    <property type="entry name" value="Polysacc_deac_1"/>
    <property type="match status" value="1"/>
</dbReference>